<reference evidence="8 9" key="1">
    <citation type="journal article" date="2018" name="Microbiome">
        <title>Fine metagenomic profile of the Mediterranean stratified and mixed water columns revealed by assembly and recruitment.</title>
        <authorList>
            <person name="Haro-Moreno J.M."/>
            <person name="Lopez-Perez M."/>
            <person name="De La Torre J.R."/>
            <person name="Picazo A."/>
            <person name="Camacho A."/>
            <person name="Rodriguez-Valera F."/>
        </authorList>
    </citation>
    <scope>NUCLEOTIDE SEQUENCE [LARGE SCALE GENOMIC DNA]</scope>
    <source>
        <strain evidence="8">MED-G82</strain>
    </source>
</reference>
<dbReference type="PANTHER" id="PTHR43365">
    <property type="entry name" value="BLR7806 PROTEIN"/>
    <property type="match status" value="1"/>
</dbReference>
<comment type="similarity">
    <text evidence="1 5">Belongs to the thiolase-like superfamily. Thiolase family.</text>
</comment>
<dbReference type="NCBIfam" id="TIGR01930">
    <property type="entry name" value="AcCoA-C-Actrans"/>
    <property type="match status" value="1"/>
</dbReference>
<dbReference type="EC" id="2.3.1.9" evidence="8"/>
<organism evidence="8 9">
    <name type="scientific">SAR86 cluster bacterium</name>
    <dbReference type="NCBI Taxonomy" id="2030880"/>
    <lineage>
        <taxon>Bacteria</taxon>
        <taxon>Pseudomonadati</taxon>
        <taxon>Pseudomonadota</taxon>
        <taxon>Gammaproteobacteria</taxon>
        <taxon>SAR86 cluster</taxon>
    </lineage>
</organism>
<evidence type="ECO:0000256" key="1">
    <source>
        <dbReference type="ARBA" id="ARBA00010982"/>
    </source>
</evidence>
<sequence length="384" mass="41557">MRDAYIVSALRTPVGRKKGSLADIHSADLGGSVLKATFENISIDPGLVEDVIYGCVDTVGPQAGDIARTCWLVAGLPEHVPGTTVDRQCGSSQQAVHFATQAVMSGTSDVVIAGGVQNMNMIPISFAMTAGQQLGFDTPFNTSPGWNKRYGDVEVSQFNSAHMIAEKWNISREEMELFAFNSHQKAISAIESEIFKNEIIPVNGLLDDETPRRDTSLERMSTLEPLIEGHSITAALSSQNADGAACLLIVSEEILKEHNLEPLVRVSHISVRADDPIWMLTAPIPATKYALKKSGMDLSDIDIVEINEAFASIPLAWQKEFDYPIEKINVHGGAIALGHPLGATGARLMTTLIHEMKRSNLKYGLQTMCEGGGQANVTILENCQ</sequence>
<dbReference type="Gene3D" id="3.40.47.10">
    <property type="match status" value="2"/>
</dbReference>
<dbReference type="Pfam" id="PF00108">
    <property type="entry name" value="Thiolase_N"/>
    <property type="match status" value="1"/>
</dbReference>
<dbReference type="Pfam" id="PF02803">
    <property type="entry name" value="Thiolase_C"/>
    <property type="match status" value="1"/>
</dbReference>
<dbReference type="AlphaFoldDB" id="A0A368BW03"/>
<feature type="active site" description="Proton acceptor" evidence="4">
    <location>
        <position position="369"/>
    </location>
</feature>
<accession>A0A368BW03</accession>
<comment type="caution">
    <text evidence="8">The sequence shown here is derived from an EMBL/GenBank/DDBJ whole genome shotgun (WGS) entry which is preliminary data.</text>
</comment>
<feature type="domain" description="Thiolase C-terminal" evidence="7">
    <location>
        <begin position="261"/>
        <end position="381"/>
    </location>
</feature>
<evidence type="ECO:0000256" key="3">
    <source>
        <dbReference type="ARBA" id="ARBA00023315"/>
    </source>
</evidence>
<dbReference type="InterPro" id="IPR020616">
    <property type="entry name" value="Thiolase_N"/>
</dbReference>
<evidence type="ECO:0000256" key="2">
    <source>
        <dbReference type="ARBA" id="ARBA00022679"/>
    </source>
</evidence>
<dbReference type="SUPFAM" id="SSF53901">
    <property type="entry name" value="Thiolase-like"/>
    <property type="match status" value="2"/>
</dbReference>
<evidence type="ECO:0000313" key="9">
    <source>
        <dbReference type="Proteomes" id="UP000253307"/>
    </source>
</evidence>
<dbReference type="CDD" id="cd00751">
    <property type="entry name" value="thiolase"/>
    <property type="match status" value="1"/>
</dbReference>
<dbReference type="Proteomes" id="UP000253307">
    <property type="component" value="Unassembled WGS sequence"/>
</dbReference>
<protein>
    <submittedName>
        <fullName evidence="8">Acetyl-CoA C-acetyltransferase</fullName>
        <ecNumber evidence="8">2.3.1.9</ecNumber>
    </submittedName>
</protein>
<gene>
    <name evidence="8" type="ORF">DBW96_02795</name>
</gene>
<dbReference type="NCBIfam" id="NF005865">
    <property type="entry name" value="PRK07801.1"/>
    <property type="match status" value="1"/>
</dbReference>
<dbReference type="InterPro" id="IPR016039">
    <property type="entry name" value="Thiolase-like"/>
</dbReference>
<evidence type="ECO:0000256" key="4">
    <source>
        <dbReference type="PIRSR" id="PIRSR000429-1"/>
    </source>
</evidence>
<evidence type="ECO:0000259" key="7">
    <source>
        <dbReference type="Pfam" id="PF02803"/>
    </source>
</evidence>
<dbReference type="InterPro" id="IPR020617">
    <property type="entry name" value="Thiolase_C"/>
</dbReference>
<keyword evidence="2 5" id="KW-0808">Transferase</keyword>
<feature type="domain" description="Thiolase N-terminal" evidence="6">
    <location>
        <begin position="5"/>
        <end position="253"/>
    </location>
</feature>
<dbReference type="PIRSF" id="PIRSF000429">
    <property type="entry name" value="Ac-CoA_Ac_transf"/>
    <property type="match status" value="1"/>
</dbReference>
<dbReference type="EMBL" id="QOPE01000018">
    <property type="protein sequence ID" value="RCL41002.1"/>
    <property type="molecule type" value="Genomic_DNA"/>
</dbReference>
<evidence type="ECO:0000313" key="8">
    <source>
        <dbReference type="EMBL" id="RCL41002.1"/>
    </source>
</evidence>
<feature type="active site" description="Acyl-thioester intermediate" evidence="4">
    <location>
        <position position="89"/>
    </location>
</feature>
<dbReference type="InterPro" id="IPR020613">
    <property type="entry name" value="Thiolase_CS"/>
</dbReference>
<proteinExistence type="inferred from homology"/>
<name>A0A368BW03_9GAMM</name>
<evidence type="ECO:0000256" key="5">
    <source>
        <dbReference type="RuleBase" id="RU003557"/>
    </source>
</evidence>
<dbReference type="PROSITE" id="PS00737">
    <property type="entry name" value="THIOLASE_2"/>
    <property type="match status" value="1"/>
</dbReference>
<dbReference type="PANTHER" id="PTHR43365:SF1">
    <property type="entry name" value="ACETYL-COA C-ACYLTRANSFERASE"/>
    <property type="match status" value="1"/>
</dbReference>
<feature type="active site" description="Proton acceptor" evidence="4">
    <location>
        <position position="339"/>
    </location>
</feature>
<dbReference type="GO" id="GO:0003985">
    <property type="term" value="F:acetyl-CoA C-acetyltransferase activity"/>
    <property type="evidence" value="ECO:0007669"/>
    <property type="project" value="UniProtKB-EC"/>
</dbReference>
<evidence type="ECO:0000259" key="6">
    <source>
        <dbReference type="Pfam" id="PF00108"/>
    </source>
</evidence>
<dbReference type="InterPro" id="IPR002155">
    <property type="entry name" value="Thiolase"/>
</dbReference>
<keyword evidence="3 5" id="KW-0012">Acyltransferase</keyword>